<feature type="transmembrane region" description="Helical" evidence="2">
    <location>
        <begin position="111"/>
        <end position="132"/>
    </location>
</feature>
<dbReference type="Proteomes" id="UP001303473">
    <property type="component" value="Unassembled WGS sequence"/>
</dbReference>
<evidence type="ECO:0000313" key="3">
    <source>
        <dbReference type="EMBL" id="KAK3937559.1"/>
    </source>
</evidence>
<comment type="caution">
    <text evidence="3">The sequence shown here is derived from an EMBL/GenBank/DDBJ whole genome shotgun (WGS) entry which is preliminary data.</text>
</comment>
<keyword evidence="2" id="KW-0812">Transmembrane</keyword>
<feature type="transmembrane region" description="Helical" evidence="2">
    <location>
        <begin position="36"/>
        <end position="61"/>
    </location>
</feature>
<evidence type="ECO:0000313" key="4">
    <source>
        <dbReference type="Proteomes" id="UP001303473"/>
    </source>
</evidence>
<feature type="compositionally biased region" description="Polar residues" evidence="1">
    <location>
        <begin position="14"/>
        <end position="29"/>
    </location>
</feature>
<proteinExistence type="predicted"/>
<dbReference type="AlphaFoldDB" id="A0AAN6N376"/>
<reference evidence="4" key="1">
    <citation type="journal article" date="2023" name="Mol. Phylogenet. Evol.">
        <title>Genome-scale phylogeny and comparative genomics of the fungal order Sordariales.</title>
        <authorList>
            <person name="Hensen N."/>
            <person name="Bonometti L."/>
            <person name="Westerberg I."/>
            <person name="Brannstrom I.O."/>
            <person name="Guillou S."/>
            <person name="Cros-Aarteil S."/>
            <person name="Calhoun S."/>
            <person name="Haridas S."/>
            <person name="Kuo A."/>
            <person name="Mondo S."/>
            <person name="Pangilinan J."/>
            <person name="Riley R."/>
            <person name="LaButti K."/>
            <person name="Andreopoulos B."/>
            <person name="Lipzen A."/>
            <person name="Chen C."/>
            <person name="Yan M."/>
            <person name="Daum C."/>
            <person name="Ng V."/>
            <person name="Clum A."/>
            <person name="Steindorff A."/>
            <person name="Ohm R.A."/>
            <person name="Martin F."/>
            <person name="Silar P."/>
            <person name="Natvig D.O."/>
            <person name="Lalanne C."/>
            <person name="Gautier V."/>
            <person name="Ament-Velasquez S.L."/>
            <person name="Kruys A."/>
            <person name="Hutchinson M.I."/>
            <person name="Powell A.J."/>
            <person name="Barry K."/>
            <person name="Miller A.N."/>
            <person name="Grigoriev I.V."/>
            <person name="Debuchy R."/>
            <person name="Gladieux P."/>
            <person name="Hiltunen Thoren M."/>
            <person name="Johannesson H."/>
        </authorList>
    </citation>
    <scope>NUCLEOTIDE SEQUENCE [LARGE SCALE GENOMIC DNA]</scope>
    <source>
        <strain evidence="4">CBS 340.73</strain>
    </source>
</reference>
<feature type="transmembrane region" description="Helical" evidence="2">
    <location>
        <begin position="67"/>
        <end position="90"/>
    </location>
</feature>
<keyword evidence="2" id="KW-1133">Transmembrane helix</keyword>
<keyword evidence="2" id="KW-0472">Membrane</keyword>
<gene>
    <name evidence="3" type="ORF">QBC46DRAFT_356573</name>
</gene>
<name>A0AAN6N376_9PEZI</name>
<feature type="region of interest" description="Disordered" evidence="1">
    <location>
        <begin position="1"/>
        <end position="29"/>
    </location>
</feature>
<accession>A0AAN6N376</accession>
<keyword evidence="4" id="KW-1185">Reference proteome</keyword>
<evidence type="ECO:0000256" key="1">
    <source>
        <dbReference type="SAM" id="MobiDB-lite"/>
    </source>
</evidence>
<sequence>MPISQIASPAMPSGRQTAATTPPSPTNQLSSETTGLAYLSWAISLVFLVFLSTQSIVMTTFVEDNEAYGVIFGAMYSTVVIAGLTGFVLIGNTAVTGDLRLHPFMRELISFVLWVSSVSFVIGALTRTWTLLSA</sequence>
<organism evidence="3 4">
    <name type="scientific">Diplogelasinospora grovesii</name>
    <dbReference type="NCBI Taxonomy" id="303347"/>
    <lineage>
        <taxon>Eukaryota</taxon>
        <taxon>Fungi</taxon>
        <taxon>Dikarya</taxon>
        <taxon>Ascomycota</taxon>
        <taxon>Pezizomycotina</taxon>
        <taxon>Sordariomycetes</taxon>
        <taxon>Sordariomycetidae</taxon>
        <taxon>Sordariales</taxon>
        <taxon>Diplogelasinosporaceae</taxon>
        <taxon>Diplogelasinospora</taxon>
    </lineage>
</organism>
<protein>
    <submittedName>
        <fullName evidence="3">Uncharacterized protein</fullName>
    </submittedName>
</protein>
<evidence type="ECO:0000256" key="2">
    <source>
        <dbReference type="SAM" id="Phobius"/>
    </source>
</evidence>
<dbReference type="EMBL" id="MU853851">
    <property type="protein sequence ID" value="KAK3937559.1"/>
    <property type="molecule type" value="Genomic_DNA"/>
</dbReference>